<organism evidence="2 3">
    <name type="scientific">Pseudoduganella rivuli</name>
    <dbReference type="NCBI Taxonomy" id="2666085"/>
    <lineage>
        <taxon>Bacteria</taxon>
        <taxon>Pseudomonadati</taxon>
        <taxon>Pseudomonadota</taxon>
        <taxon>Betaproteobacteria</taxon>
        <taxon>Burkholderiales</taxon>
        <taxon>Oxalobacteraceae</taxon>
        <taxon>Telluria group</taxon>
        <taxon>Pseudoduganella</taxon>
    </lineage>
</organism>
<dbReference type="InterPro" id="IPR016032">
    <property type="entry name" value="Sig_transdc_resp-reg_C-effctor"/>
</dbReference>
<dbReference type="EMBL" id="WKJJ01000011">
    <property type="protein sequence ID" value="MRV73801.1"/>
    <property type="molecule type" value="Genomic_DNA"/>
</dbReference>
<dbReference type="Gene3D" id="1.10.10.10">
    <property type="entry name" value="Winged helix-like DNA-binding domain superfamily/Winged helix DNA-binding domain"/>
    <property type="match status" value="1"/>
</dbReference>
<reference evidence="2 3" key="1">
    <citation type="submission" date="2019-11" db="EMBL/GenBank/DDBJ databases">
        <title>Novel species isolated from a subtropical stream in China.</title>
        <authorList>
            <person name="Lu H."/>
        </authorList>
    </citation>
    <scope>NUCLEOTIDE SEQUENCE [LARGE SCALE GENOMIC DNA]</scope>
    <source>
        <strain evidence="2 3">FT92W</strain>
    </source>
</reference>
<dbReference type="InterPro" id="IPR000792">
    <property type="entry name" value="Tscrpt_reg_LuxR_C"/>
</dbReference>
<keyword evidence="3" id="KW-1185">Reference proteome</keyword>
<accession>A0A7X2LTY1</accession>
<protein>
    <submittedName>
        <fullName evidence="2">Helix-turn-helix transcriptional regulator</fullName>
    </submittedName>
</protein>
<evidence type="ECO:0000313" key="2">
    <source>
        <dbReference type="EMBL" id="MRV73801.1"/>
    </source>
</evidence>
<sequence length="390" mass="42222">MHTPAPAIAVNGSDTLLYKLYGCQDDAAQWTMVLNQLCRETGARSAVLQSLKRRGARLAIAWTAADSYTLGRDAVPPAGIGDEDNPRLDVRRIARGLDRVARDEDLFDRDDPARRRLHQQLAQRRMGRFMGSLLQLDADTYLGLALHRAIDDSEDFSAAQAGHLAMLAPHFGQALALQWRRRAEDELDRRLRRHVDRMRDGLIVCDGTGQVQWMNQRARWLLQVFSGLQLRDGRLHAPGAAAVRLQRDLAELAAGAGGSRYLALGQGRDGLHLALQAADREWAPSGAAPVFLWVTAAAADVQVPAAAIAALFGLTQAEASLVAGLVAGDTLEQYAQRRGVTLGTVRGQLKQVQAKTGAARQAELVRMVLASAAAQAPAIPWPSLAGVARP</sequence>
<evidence type="ECO:0000259" key="1">
    <source>
        <dbReference type="SMART" id="SM00421"/>
    </source>
</evidence>
<dbReference type="RefSeq" id="WP_195763945.1">
    <property type="nucleotide sequence ID" value="NZ_WKJJ01000011.1"/>
</dbReference>
<proteinExistence type="predicted"/>
<dbReference type="GO" id="GO:0003677">
    <property type="term" value="F:DNA binding"/>
    <property type="evidence" value="ECO:0007669"/>
    <property type="project" value="InterPro"/>
</dbReference>
<dbReference type="SMART" id="SM00421">
    <property type="entry name" value="HTH_LUXR"/>
    <property type="match status" value="1"/>
</dbReference>
<dbReference type="GO" id="GO:0006355">
    <property type="term" value="P:regulation of DNA-templated transcription"/>
    <property type="evidence" value="ECO:0007669"/>
    <property type="project" value="InterPro"/>
</dbReference>
<name>A0A7X2LTY1_9BURK</name>
<comment type="caution">
    <text evidence="2">The sequence shown here is derived from an EMBL/GenBank/DDBJ whole genome shotgun (WGS) entry which is preliminary data.</text>
</comment>
<dbReference type="AlphaFoldDB" id="A0A7X2LTY1"/>
<gene>
    <name evidence="2" type="ORF">GJ700_18990</name>
</gene>
<dbReference type="SUPFAM" id="SSF46894">
    <property type="entry name" value="C-terminal effector domain of the bipartite response regulators"/>
    <property type="match status" value="1"/>
</dbReference>
<evidence type="ECO:0000313" key="3">
    <source>
        <dbReference type="Proteomes" id="UP000446768"/>
    </source>
</evidence>
<dbReference type="Proteomes" id="UP000446768">
    <property type="component" value="Unassembled WGS sequence"/>
</dbReference>
<dbReference type="InterPro" id="IPR036388">
    <property type="entry name" value="WH-like_DNA-bd_sf"/>
</dbReference>
<feature type="domain" description="HTH luxR-type" evidence="1">
    <location>
        <begin position="311"/>
        <end position="368"/>
    </location>
</feature>